<evidence type="ECO:0000313" key="2">
    <source>
        <dbReference type="Proteomes" id="UP000276133"/>
    </source>
</evidence>
<sequence length="78" mass="9216">MDLFSYSLYNGNNSNQKDKINQFKCAMECLKKGVCKMAIINEKKCSIQHEIIRFKFYIKIDSEQSFRFGWVTSSSSKW</sequence>
<comment type="caution">
    <text evidence="1">The sequence shown here is derived from an EMBL/GenBank/DDBJ whole genome shotgun (WGS) entry which is preliminary data.</text>
</comment>
<keyword evidence="2" id="KW-1185">Reference proteome</keyword>
<gene>
    <name evidence="1" type="ORF">BpHYR1_027907</name>
</gene>
<name>A0A3M7SBS8_BRAPC</name>
<dbReference type="AlphaFoldDB" id="A0A3M7SBS8"/>
<proteinExistence type="predicted"/>
<organism evidence="1 2">
    <name type="scientific">Brachionus plicatilis</name>
    <name type="common">Marine rotifer</name>
    <name type="synonym">Brachionus muelleri</name>
    <dbReference type="NCBI Taxonomy" id="10195"/>
    <lineage>
        <taxon>Eukaryota</taxon>
        <taxon>Metazoa</taxon>
        <taxon>Spiralia</taxon>
        <taxon>Gnathifera</taxon>
        <taxon>Rotifera</taxon>
        <taxon>Eurotatoria</taxon>
        <taxon>Monogononta</taxon>
        <taxon>Pseudotrocha</taxon>
        <taxon>Ploima</taxon>
        <taxon>Brachionidae</taxon>
        <taxon>Brachionus</taxon>
    </lineage>
</organism>
<evidence type="ECO:0000313" key="1">
    <source>
        <dbReference type="EMBL" id="RNA33107.1"/>
    </source>
</evidence>
<dbReference type="Proteomes" id="UP000276133">
    <property type="component" value="Unassembled WGS sequence"/>
</dbReference>
<dbReference type="EMBL" id="REGN01001684">
    <property type="protein sequence ID" value="RNA33107.1"/>
    <property type="molecule type" value="Genomic_DNA"/>
</dbReference>
<protein>
    <submittedName>
        <fullName evidence="1">Uncharacterized protein</fullName>
    </submittedName>
</protein>
<accession>A0A3M7SBS8</accession>
<reference evidence="1 2" key="1">
    <citation type="journal article" date="2018" name="Sci. Rep.">
        <title>Genomic signatures of local adaptation to the degree of environmental predictability in rotifers.</title>
        <authorList>
            <person name="Franch-Gras L."/>
            <person name="Hahn C."/>
            <person name="Garcia-Roger E.M."/>
            <person name="Carmona M.J."/>
            <person name="Serra M."/>
            <person name="Gomez A."/>
        </authorList>
    </citation>
    <scope>NUCLEOTIDE SEQUENCE [LARGE SCALE GENOMIC DNA]</scope>
    <source>
        <strain evidence="1">HYR1</strain>
    </source>
</reference>